<dbReference type="Proteomes" id="UP000722791">
    <property type="component" value="Unassembled WGS sequence"/>
</dbReference>
<keyword evidence="1" id="KW-0175">Coiled coil</keyword>
<feature type="region of interest" description="Disordered" evidence="2">
    <location>
        <begin position="1"/>
        <end position="21"/>
    </location>
</feature>
<feature type="compositionally biased region" description="Low complexity" evidence="2">
    <location>
        <begin position="456"/>
        <end position="469"/>
    </location>
</feature>
<dbReference type="AlphaFoldDB" id="A0A8J4LKS8"/>
<reference evidence="3" key="1">
    <citation type="journal article" date="2021" name="Proc. Natl. Acad. Sci. U.S.A.">
        <title>Three genomes in the algal genus Volvox reveal the fate of a haploid sex-determining region after a transition to homothallism.</title>
        <authorList>
            <person name="Yamamoto K."/>
            <person name="Hamaji T."/>
            <person name="Kawai-Toyooka H."/>
            <person name="Matsuzaki R."/>
            <person name="Takahashi F."/>
            <person name="Nishimura Y."/>
            <person name="Kawachi M."/>
            <person name="Noguchi H."/>
            <person name="Minakuchi Y."/>
            <person name="Umen J.G."/>
            <person name="Toyoda A."/>
            <person name="Nozaki H."/>
        </authorList>
    </citation>
    <scope>NUCLEOTIDE SEQUENCE</scope>
    <source>
        <strain evidence="3">NIES-3785</strain>
    </source>
</reference>
<feature type="compositionally biased region" description="Low complexity" evidence="2">
    <location>
        <begin position="191"/>
        <end position="200"/>
    </location>
</feature>
<comment type="caution">
    <text evidence="3">The sequence shown here is derived from an EMBL/GenBank/DDBJ whole genome shotgun (WGS) entry which is preliminary data.</text>
</comment>
<feature type="compositionally biased region" description="Low complexity" evidence="2">
    <location>
        <begin position="480"/>
        <end position="495"/>
    </location>
</feature>
<feature type="compositionally biased region" description="Low complexity" evidence="2">
    <location>
        <begin position="1"/>
        <end position="10"/>
    </location>
</feature>
<feature type="region of interest" description="Disordered" evidence="2">
    <location>
        <begin position="87"/>
        <end position="201"/>
    </location>
</feature>
<gene>
    <name evidence="3" type="ORF">Vretimale_6242</name>
</gene>
<name>A0A8J4LKS8_9CHLO</name>
<sequence>SSVSSMDDSSILPGQKNPAAAREAETAQAAGIAAATAAALAAMVESDAYTTPITTAILQHIAHLAVAAAKLVPAEVDDLKNDIASEVDATAKQRQSDVSGGGGSRGDARGSSTTTTRIDARASGARTSSTARASTRVSGSRTNSASGGGDAAAAATAADGGGDDGAAMNLLDGASGESEDGSGDGDRRRSSGSSGSSLSAPHSHLMGSLHALLGALCVIQGNTRLVRSEFKALLAKHAQLRRLHVQKELAEDEYQALLEEMEAARKQPGQFFFEHEEEAKREKKRAGIRNVEAEMRRELRAIADMEEGLQAAADAAVRAVSATLTLLPYGGAAGAPVMLEAPLQPSLENQLRHCHVLAAGVIQVMAATLQPGAVDAAAAAAAQLQGNWETETSISAAAAAADAATPAEELAAATAAAALYQGPYRDIILASGVLEALLAAATARFTAAATAAAAANAAPPTPMSSTAPSIVAGLSSPSASPSRHGGVSRSSSVGGLTPRASIGQRASVGVNAS</sequence>
<feature type="compositionally biased region" description="Low complexity" evidence="2">
    <location>
        <begin position="109"/>
        <end position="142"/>
    </location>
</feature>
<feature type="non-terminal residue" evidence="3">
    <location>
        <position position="1"/>
    </location>
</feature>
<feature type="coiled-coil region" evidence="1">
    <location>
        <begin position="240"/>
        <end position="308"/>
    </location>
</feature>
<dbReference type="EMBL" id="BNCQ01000009">
    <property type="protein sequence ID" value="GIM01423.1"/>
    <property type="molecule type" value="Genomic_DNA"/>
</dbReference>
<evidence type="ECO:0000313" key="4">
    <source>
        <dbReference type="Proteomes" id="UP000722791"/>
    </source>
</evidence>
<accession>A0A8J4LKS8</accession>
<evidence type="ECO:0000256" key="2">
    <source>
        <dbReference type="SAM" id="MobiDB-lite"/>
    </source>
</evidence>
<feature type="non-terminal residue" evidence="3">
    <location>
        <position position="513"/>
    </location>
</feature>
<feature type="region of interest" description="Disordered" evidence="2">
    <location>
        <begin position="456"/>
        <end position="513"/>
    </location>
</feature>
<protein>
    <submittedName>
        <fullName evidence="3">Uncharacterized protein</fullName>
    </submittedName>
</protein>
<organism evidence="3 4">
    <name type="scientific">Volvox reticuliferus</name>
    <dbReference type="NCBI Taxonomy" id="1737510"/>
    <lineage>
        <taxon>Eukaryota</taxon>
        <taxon>Viridiplantae</taxon>
        <taxon>Chlorophyta</taxon>
        <taxon>core chlorophytes</taxon>
        <taxon>Chlorophyceae</taxon>
        <taxon>CS clade</taxon>
        <taxon>Chlamydomonadales</taxon>
        <taxon>Volvocaceae</taxon>
        <taxon>Volvox</taxon>
    </lineage>
</organism>
<proteinExistence type="predicted"/>
<evidence type="ECO:0000313" key="3">
    <source>
        <dbReference type="EMBL" id="GIM01423.1"/>
    </source>
</evidence>
<feature type="compositionally biased region" description="Low complexity" evidence="2">
    <location>
        <begin position="165"/>
        <end position="176"/>
    </location>
</feature>
<evidence type="ECO:0000256" key="1">
    <source>
        <dbReference type="SAM" id="Coils"/>
    </source>
</evidence>